<dbReference type="InterPro" id="IPR029261">
    <property type="entry name" value="Transposase_Znf"/>
</dbReference>
<feature type="domain" description="Transposase IS204/IS1001/IS1096/IS1165 zinc-finger" evidence="4">
    <location>
        <begin position="80"/>
        <end position="124"/>
    </location>
</feature>
<dbReference type="EMBL" id="QGHD01000069">
    <property type="protein sequence ID" value="PWK81551.1"/>
    <property type="molecule type" value="Genomic_DNA"/>
</dbReference>
<dbReference type="InterPro" id="IPR047951">
    <property type="entry name" value="Transpos_ISL3"/>
</dbReference>
<feature type="domain" description="Transposase IS204/IS1001/IS1096/IS1165 helix-turn-helix" evidence="3">
    <location>
        <begin position="129"/>
        <end position="179"/>
    </location>
</feature>
<comment type="caution">
    <text evidence="5">The sequence shown here is derived from an EMBL/GenBank/DDBJ whole genome shotgun (WGS) entry which is preliminary data.</text>
</comment>
<reference evidence="5 6" key="1">
    <citation type="submission" date="2018-05" db="EMBL/GenBank/DDBJ databases">
        <title>Animal gut microbial communities from fecal samples from Wisconsin, USA.</title>
        <authorList>
            <person name="Neumann A."/>
        </authorList>
    </citation>
    <scope>NUCLEOTIDE SEQUENCE [LARGE SCALE GENOMIC DNA]</scope>
    <source>
        <strain evidence="5 6">UWS4</strain>
    </source>
</reference>
<keyword evidence="6" id="KW-1185">Reference proteome</keyword>
<sequence length="479" mass="55737">LFINMCGWLRHPFFVDFRLNQTKKMGYFLKFNRQKKQKKKPMSKLYKSIFNVNGCSVVKQEQTDTTVTITVRLTKGNASRCGCCGRKGKLYDNGREQRVWRTLDLGTKMGFIRMDTYRVKCKKCGVKTVKVPWASHRSGFTDAFEQQVAWAVCSMSKKAVAKQLRIAWNTVGEIADRVWDRLDTRPIKAGCIFRRIGIDETSYKKGHKYITVVVDHDRRCVIWVHEGYGKEVLDLFMRELSEEQRKGVELVTCDGAKWIRSSIEEFLPNAERCVDSFHVVQWATEALDKVRVEAWKEARKENRNQKRGRGRPTKDSVPKDRTAEGIKNSRYALGKAPENLNESQQRKIELIASRYPRLYRAYQLKEELRIILKMGYDDARENLDRWLWRASHSRIGSVKDLYAKIKRNYDGILNTIRLGVSNARIEATNNKIKLLIRTAYGFRNMNNMLSLIMLSCSYVDVKIAYEWESESRESSSKAA</sequence>
<dbReference type="Pfam" id="PF14690">
    <property type="entry name" value="Zn_ribbon_ISL3"/>
    <property type="match status" value="1"/>
</dbReference>
<protein>
    <submittedName>
        <fullName evidence="5">Transposase</fullName>
    </submittedName>
</protein>
<dbReference type="PANTHER" id="PTHR33498:SF1">
    <property type="entry name" value="TRANSPOSASE FOR INSERTION SEQUENCE ELEMENT IS1557"/>
    <property type="match status" value="1"/>
</dbReference>
<evidence type="ECO:0000256" key="1">
    <source>
        <dbReference type="SAM" id="MobiDB-lite"/>
    </source>
</evidence>
<proteinExistence type="predicted"/>
<evidence type="ECO:0000259" key="3">
    <source>
        <dbReference type="Pfam" id="PF13542"/>
    </source>
</evidence>
<evidence type="ECO:0000313" key="5">
    <source>
        <dbReference type="EMBL" id="PWK81551.1"/>
    </source>
</evidence>
<organism evidence="5 6">
    <name type="scientific">Hallerella porci</name>
    <dbReference type="NCBI Taxonomy" id="1945871"/>
    <lineage>
        <taxon>Bacteria</taxon>
        <taxon>Pseudomonadati</taxon>
        <taxon>Fibrobacterota</taxon>
        <taxon>Fibrobacteria</taxon>
        <taxon>Fibrobacterales</taxon>
        <taxon>Fibrobacteraceae</taxon>
        <taxon>Hallerella</taxon>
    </lineage>
</organism>
<evidence type="ECO:0000313" key="6">
    <source>
        <dbReference type="Proteomes" id="UP000245523"/>
    </source>
</evidence>
<dbReference type="Pfam" id="PF13542">
    <property type="entry name" value="HTH_Tnp_ISL3"/>
    <property type="match status" value="1"/>
</dbReference>
<feature type="compositionally biased region" description="Basic and acidic residues" evidence="1">
    <location>
        <begin position="312"/>
        <end position="322"/>
    </location>
</feature>
<dbReference type="Proteomes" id="UP000245523">
    <property type="component" value="Unassembled WGS sequence"/>
</dbReference>
<feature type="region of interest" description="Disordered" evidence="1">
    <location>
        <begin position="298"/>
        <end position="322"/>
    </location>
</feature>
<name>A0ABX5LKA9_9BACT</name>
<feature type="domain" description="Transposase IS204/IS1001/IS1096/IS1165 DDE" evidence="2">
    <location>
        <begin position="196"/>
        <end position="450"/>
    </location>
</feature>
<dbReference type="InterPro" id="IPR032877">
    <property type="entry name" value="Transposase_HTH"/>
</dbReference>
<accession>A0ABX5LKA9</accession>
<gene>
    <name evidence="5" type="ORF">B0H50_1691</name>
</gene>
<feature type="non-terminal residue" evidence="5">
    <location>
        <position position="1"/>
    </location>
</feature>
<dbReference type="Pfam" id="PF01610">
    <property type="entry name" value="DDE_Tnp_ISL3"/>
    <property type="match status" value="1"/>
</dbReference>
<evidence type="ECO:0000259" key="2">
    <source>
        <dbReference type="Pfam" id="PF01610"/>
    </source>
</evidence>
<dbReference type="PANTHER" id="PTHR33498">
    <property type="entry name" value="TRANSPOSASE FOR INSERTION SEQUENCE ELEMENT IS1557"/>
    <property type="match status" value="1"/>
</dbReference>
<dbReference type="InterPro" id="IPR002560">
    <property type="entry name" value="Transposase_DDE"/>
</dbReference>
<dbReference type="NCBIfam" id="NF033550">
    <property type="entry name" value="transpos_ISL3"/>
    <property type="match status" value="1"/>
</dbReference>
<evidence type="ECO:0000259" key="4">
    <source>
        <dbReference type="Pfam" id="PF14690"/>
    </source>
</evidence>